<dbReference type="Proteomes" id="UP000321798">
    <property type="component" value="Unassembled WGS sequence"/>
</dbReference>
<evidence type="ECO:0000256" key="4">
    <source>
        <dbReference type="ARBA" id="ARBA00022741"/>
    </source>
</evidence>
<dbReference type="InterPro" id="IPR050406">
    <property type="entry name" value="FGGY_Carb_Kinase"/>
</dbReference>
<keyword evidence="6" id="KW-0067">ATP-binding</keyword>
<dbReference type="OrthoDB" id="9761504at2"/>
<evidence type="ECO:0000256" key="7">
    <source>
        <dbReference type="ARBA" id="ARBA00023308"/>
    </source>
</evidence>
<keyword evidence="2" id="KW-0859">Xylose metabolism</keyword>
<protein>
    <submittedName>
        <fullName evidence="10">Carbohydrate kinase</fullName>
    </submittedName>
</protein>
<dbReference type="PANTHER" id="PTHR43095">
    <property type="entry name" value="SUGAR KINASE"/>
    <property type="match status" value="1"/>
</dbReference>
<evidence type="ECO:0000256" key="1">
    <source>
        <dbReference type="ARBA" id="ARBA00009156"/>
    </source>
</evidence>
<reference evidence="10 11" key="1">
    <citation type="submission" date="2019-07" db="EMBL/GenBank/DDBJ databases">
        <title>Whole genome shotgun sequence of Cellulomonas soli NBRC 109434.</title>
        <authorList>
            <person name="Hosoyama A."/>
            <person name="Uohara A."/>
            <person name="Ohji S."/>
            <person name="Ichikawa N."/>
        </authorList>
    </citation>
    <scope>NUCLEOTIDE SEQUENCE [LARGE SCALE GENOMIC DNA]</scope>
    <source>
        <strain evidence="10 11">NBRC 109434</strain>
    </source>
</reference>
<accession>A0A512P8D3</accession>
<evidence type="ECO:0000256" key="3">
    <source>
        <dbReference type="ARBA" id="ARBA00022679"/>
    </source>
</evidence>
<dbReference type="InterPro" id="IPR013449">
    <property type="entry name" value="Rhamnulokinase"/>
</dbReference>
<feature type="domain" description="Carbohydrate kinase FGGY N-terminal" evidence="8">
    <location>
        <begin position="87"/>
        <end position="264"/>
    </location>
</feature>
<gene>
    <name evidence="10" type="ORF">CSO01_01760</name>
</gene>
<keyword evidence="4" id="KW-0547">Nucleotide-binding</keyword>
<dbReference type="Pfam" id="PF02782">
    <property type="entry name" value="FGGY_C"/>
    <property type="match status" value="1"/>
</dbReference>
<proteinExistence type="inferred from homology"/>
<dbReference type="GO" id="GO:0042732">
    <property type="term" value="P:D-xylose metabolic process"/>
    <property type="evidence" value="ECO:0007669"/>
    <property type="project" value="UniProtKB-KW"/>
</dbReference>
<feature type="domain" description="Carbohydrate kinase FGGY C-terminal" evidence="9">
    <location>
        <begin position="273"/>
        <end position="464"/>
    </location>
</feature>
<evidence type="ECO:0000313" key="11">
    <source>
        <dbReference type="Proteomes" id="UP000321798"/>
    </source>
</evidence>
<name>A0A512P8D3_9CELL</name>
<organism evidence="10 11">
    <name type="scientific">Cellulomonas soli</name>
    <dbReference type="NCBI Taxonomy" id="931535"/>
    <lineage>
        <taxon>Bacteria</taxon>
        <taxon>Bacillati</taxon>
        <taxon>Actinomycetota</taxon>
        <taxon>Actinomycetes</taxon>
        <taxon>Micrococcales</taxon>
        <taxon>Cellulomonadaceae</taxon>
        <taxon>Cellulomonas</taxon>
    </lineage>
</organism>
<evidence type="ECO:0000259" key="9">
    <source>
        <dbReference type="Pfam" id="PF02782"/>
    </source>
</evidence>
<dbReference type="CDD" id="cd07771">
    <property type="entry name" value="ASKHA_NBD_FGGY_RhaB-like"/>
    <property type="match status" value="1"/>
</dbReference>
<dbReference type="EMBL" id="BKAL01000001">
    <property type="protein sequence ID" value="GEP67461.1"/>
    <property type="molecule type" value="Genomic_DNA"/>
</dbReference>
<dbReference type="Gene3D" id="3.30.420.40">
    <property type="match status" value="2"/>
</dbReference>
<dbReference type="InterPro" id="IPR018484">
    <property type="entry name" value="FGGY_N"/>
</dbReference>
<evidence type="ECO:0000256" key="2">
    <source>
        <dbReference type="ARBA" id="ARBA00022629"/>
    </source>
</evidence>
<keyword evidence="3" id="KW-0808">Transferase</keyword>
<comment type="similarity">
    <text evidence="1">Belongs to the FGGY kinase family.</text>
</comment>
<evidence type="ECO:0000313" key="10">
    <source>
        <dbReference type="EMBL" id="GEP67461.1"/>
    </source>
</evidence>
<dbReference type="AlphaFoldDB" id="A0A512P8D3"/>
<comment type="caution">
    <text evidence="10">The sequence shown here is derived from an EMBL/GenBank/DDBJ whole genome shotgun (WGS) entry which is preliminary data.</text>
</comment>
<dbReference type="GO" id="GO:0008993">
    <property type="term" value="F:rhamnulokinase activity"/>
    <property type="evidence" value="ECO:0007669"/>
    <property type="project" value="InterPro"/>
</dbReference>
<dbReference type="InterPro" id="IPR018485">
    <property type="entry name" value="FGGY_C"/>
</dbReference>
<dbReference type="GO" id="GO:0005524">
    <property type="term" value="F:ATP binding"/>
    <property type="evidence" value="ECO:0007669"/>
    <property type="project" value="UniProtKB-KW"/>
</dbReference>
<keyword evidence="5 10" id="KW-0418">Kinase</keyword>
<dbReference type="SUPFAM" id="SSF53067">
    <property type="entry name" value="Actin-like ATPase domain"/>
    <property type="match status" value="2"/>
</dbReference>
<keyword evidence="11" id="KW-1185">Reference proteome</keyword>
<evidence type="ECO:0000259" key="8">
    <source>
        <dbReference type="Pfam" id="PF00370"/>
    </source>
</evidence>
<evidence type="ECO:0000256" key="6">
    <source>
        <dbReference type="ARBA" id="ARBA00022840"/>
    </source>
</evidence>
<evidence type="ECO:0000256" key="5">
    <source>
        <dbReference type="ARBA" id="ARBA00022777"/>
    </source>
</evidence>
<sequence length="511" mass="53385">MASTTAPAGAPPGTCRVVAVDLGASSGRVLSVRVGPGTLEAHEEHRFPNEPVTVGGAVGGTFGGTLHWDVLQIVHGIETGLRAAATSGPVDAIAIDSWAVDYGLLDADGALLGNPVSYRDDRTLGVLERVHAVVDPAALYAITGLQHQRFNTLFQLAAQHGSAQLAAADRLLMIPDLLAYWLTGVVSGEVTNASTTQLVDARRRDWDPDLLAVAGLRREQVPDLREPGSVIGTLTEDVARRTGLAAGTPVIAVGSHDTASAVVGVPATGEDFAYVSCGTWSLVGLELPAPVLTEDARAANATNELGVDGTVRFLRNTMGLWMLQECLRTWARDGLPCDLHELLAAAAAEPTLAWTVDADDDTFLAAGDMPARIAAAASADGRPAPATPAQVVRCILDSLALAYRGTLRTLEQLTGRQVRTIHLVGGGSQNALLCQLTADACGLPVVAGPTEAAALGNALVQARTLGAVHGDLATLRDLVVRTHPLPTYLPRDEHRALWDAAARRTTAQSVR</sequence>
<dbReference type="PANTHER" id="PTHR43095:SF5">
    <property type="entry name" value="XYLULOSE KINASE"/>
    <property type="match status" value="1"/>
</dbReference>
<dbReference type="Pfam" id="PF00370">
    <property type="entry name" value="FGGY_N"/>
    <property type="match status" value="1"/>
</dbReference>
<dbReference type="GO" id="GO:0019301">
    <property type="term" value="P:rhamnose catabolic process"/>
    <property type="evidence" value="ECO:0007669"/>
    <property type="project" value="InterPro"/>
</dbReference>
<dbReference type="RefSeq" id="WP_146951244.1">
    <property type="nucleotide sequence ID" value="NZ_BAABBJ010000005.1"/>
</dbReference>
<keyword evidence="2" id="KW-0119">Carbohydrate metabolism</keyword>
<dbReference type="InterPro" id="IPR043129">
    <property type="entry name" value="ATPase_NBD"/>
</dbReference>
<keyword evidence="7" id="KW-0684">Rhamnose metabolism</keyword>